<sequence length="91" mass="10507">MELFRKYVDVDVLFRTDGSVIPLAVCWKEGRPASYPIDKILKGPSRMASQAGGCGECYEVMIHGQPRRLYLEKVPSPYEQKTRWFIESRKP</sequence>
<name>A0A7X2TFP9_9FIRM</name>
<reference evidence="1 2" key="1">
    <citation type="submission" date="2019-08" db="EMBL/GenBank/DDBJ databases">
        <title>In-depth cultivation of the pig gut microbiome towards novel bacterial diversity and tailored functional studies.</title>
        <authorList>
            <person name="Wylensek D."/>
            <person name="Hitch T.C.A."/>
            <person name="Clavel T."/>
        </authorList>
    </citation>
    <scope>NUCLEOTIDE SEQUENCE [LARGE SCALE GENOMIC DNA]</scope>
    <source>
        <strain evidence="1 2">Oil+RF-744-GAM-WT-6</strain>
    </source>
</reference>
<gene>
    <name evidence="1" type="ORF">FYJ51_02005</name>
</gene>
<dbReference type="Proteomes" id="UP000461880">
    <property type="component" value="Unassembled WGS sequence"/>
</dbReference>
<keyword evidence="2" id="KW-1185">Reference proteome</keyword>
<proteinExistence type="predicted"/>
<dbReference type="AlphaFoldDB" id="A0A7X2TFP9"/>
<evidence type="ECO:0000313" key="1">
    <source>
        <dbReference type="EMBL" id="MSS57681.1"/>
    </source>
</evidence>
<dbReference type="RefSeq" id="WP_105304255.1">
    <property type="nucleotide sequence ID" value="NZ_JAQXPC010000113.1"/>
</dbReference>
<organism evidence="1 2">
    <name type="scientific">Stecheria intestinalis</name>
    <dbReference type="NCBI Taxonomy" id="2606630"/>
    <lineage>
        <taxon>Bacteria</taxon>
        <taxon>Bacillati</taxon>
        <taxon>Bacillota</taxon>
        <taxon>Erysipelotrichia</taxon>
        <taxon>Erysipelotrichales</taxon>
        <taxon>Erysipelotrichaceae</taxon>
        <taxon>Stecheria</taxon>
    </lineage>
</organism>
<evidence type="ECO:0000313" key="2">
    <source>
        <dbReference type="Proteomes" id="UP000461880"/>
    </source>
</evidence>
<comment type="caution">
    <text evidence="1">The sequence shown here is derived from an EMBL/GenBank/DDBJ whole genome shotgun (WGS) entry which is preliminary data.</text>
</comment>
<accession>A0A7X2TFP9</accession>
<protein>
    <submittedName>
        <fullName evidence="1">Uncharacterized protein</fullName>
    </submittedName>
</protein>
<dbReference type="EMBL" id="VUMN01000002">
    <property type="protein sequence ID" value="MSS57681.1"/>
    <property type="molecule type" value="Genomic_DNA"/>
</dbReference>